<dbReference type="NCBIfam" id="TIGR01412">
    <property type="entry name" value="tat_substr_1"/>
    <property type="match status" value="1"/>
</dbReference>
<evidence type="ECO:0000259" key="15">
    <source>
        <dbReference type="Pfam" id="PF04261"/>
    </source>
</evidence>
<comment type="similarity">
    <text evidence="9 13">Belongs to the DyP-type peroxidase family.</text>
</comment>
<comment type="cofactor">
    <cofactor evidence="13">
        <name>heme b</name>
        <dbReference type="ChEBI" id="CHEBI:60344"/>
    </cofactor>
    <text evidence="13">Binds 1 heme b (iron(II)-protoporphyrin IX) group non-covalently per subunit.</text>
</comment>
<dbReference type="RefSeq" id="WP_065410691.1">
    <property type="nucleotide sequence ID" value="NZ_MAYT01000023.1"/>
</dbReference>
<evidence type="ECO:0000256" key="5">
    <source>
        <dbReference type="ARBA" id="ARBA00022729"/>
    </source>
</evidence>
<keyword evidence="2 13" id="KW-0575">Peroxidase</keyword>
<dbReference type="Pfam" id="PF04261">
    <property type="entry name" value="Dyp_perox_N"/>
    <property type="match status" value="1"/>
</dbReference>
<evidence type="ECO:0000313" key="17">
    <source>
        <dbReference type="EMBL" id="OCA87242.1"/>
    </source>
</evidence>
<comment type="caution">
    <text evidence="17">The sequence shown here is derived from an EMBL/GenBank/DDBJ whole genome shotgun (WGS) entry which is preliminary data.</text>
</comment>
<keyword evidence="3 13" id="KW-0349">Heme</keyword>
<gene>
    <name evidence="17" type="ORF">A8F95_08290</name>
</gene>
<evidence type="ECO:0000313" key="18">
    <source>
        <dbReference type="Proteomes" id="UP000092578"/>
    </source>
</evidence>
<evidence type="ECO:0000256" key="6">
    <source>
        <dbReference type="ARBA" id="ARBA00023002"/>
    </source>
</evidence>
<accession>A0A1B9ATN0</accession>
<reference evidence="18" key="1">
    <citation type="submission" date="2016-05" db="EMBL/GenBank/DDBJ databases">
        <authorList>
            <person name="Liu B."/>
            <person name="Wang J."/>
            <person name="Zhu Y."/>
            <person name="Liu G."/>
            <person name="Chen Q."/>
            <person name="Chen Z."/>
            <person name="Lan J."/>
            <person name="Che J."/>
            <person name="Ge C."/>
            <person name="Shi H."/>
            <person name="Pan Z."/>
            <person name="Liu X."/>
        </authorList>
    </citation>
    <scope>NUCLEOTIDE SEQUENCE [LARGE SCALE GENOMIC DNA]</scope>
    <source>
        <strain evidence="18">FJAT-27215</strain>
    </source>
</reference>
<organism evidence="17 18">
    <name type="scientific">Pseudobacillus wudalianchiensis</name>
    <dbReference type="NCBI Taxonomy" id="1743143"/>
    <lineage>
        <taxon>Bacteria</taxon>
        <taxon>Bacillati</taxon>
        <taxon>Bacillota</taxon>
        <taxon>Bacilli</taxon>
        <taxon>Bacillales</taxon>
        <taxon>Bacillaceae</taxon>
        <taxon>Pseudobacillus</taxon>
    </lineage>
</organism>
<feature type="domain" description="Dyp-type peroxidase C-terminal" evidence="16">
    <location>
        <begin position="232"/>
        <end position="411"/>
    </location>
</feature>
<comment type="subcellular location">
    <subcellularLocation>
        <location evidence="1">Cell envelope</location>
    </subcellularLocation>
</comment>
<dbReference type="AlphaFoldDB" id="A0A1B9ATN0"/>
<evidence type="ECO:0000256" key="4">
    <source>
        <dbReference type="ARBA" id="ARBA00022723"/>
    </source>
</evidence>
<keyword evidence="6 13" id="KW-0560">Oxidoreductase</keyword>
<keyword evidence="14" id="KW-0812">Transmembrane</keyword>
<keyword evidence="7 13" id="KW-0408">Iron</keyword>
<dbReference type="SUPFAM" id="SSF54909">
    <property type="entry name" value="Dimeric alpha+beta barrel"/>
    <property type="match status" value="1"/>
</dbReference>
<feature type="domain" description="Dyp-type peroxidase N-terminal" evidence="15">
    <location>
        <begin position="67"/>
        <end position="221"/>
    </location>
</feature>
<keyword evidence="4 13" id="KW-0479">Metal-binding</keyword>
<evidence type="ECO:0000259" key="16">
    <source>
        <dbReference type="Pfam" id="PF20628"/>
    </source>
</evidence>
<proteinExistence type="inferred from homology"/>
<evidence type="ECO:0000256" key="2">
    <source>
        <dbReference type="ARBA" id="ARBA00022559"/>
    </source>
</evidence>
<dbReference type="InterPro" id="IPR006313">
    <property type="entry name" value="EfeB/EfeN"/>
</dbReference>
<comment type="function">
    <text evidence="13">Involved in the recovery of exogenous heme iron. Extracts iron from heme while preserving the protoporphyrin ring intact.</text>
</comment>
<evidence type="ECO:0000256" key="13">
    <source>
        <dbReference type="RuleBase" id="RU365017"/>
    </source>
</evidence>
<dbReference type="InterPro" id="IPR006314">
    <property type="entry name" value="Dyp_peroxidase"/>
</dbReference>
<keyword evidence="5" id="KW-0732">Signal</keyword>
<dbReference type="Pfam" id="PF20628">
    <property type="entry name" value="Dyp_perox_C"/>
    <property type="match status" value="1"/>
</dbReference>
<dbReference type="InterPro" id="IPR006311">
    <property type="entry name" value="TAT_signal"/>
</dbReference>
<dbReference type="GO" id="GO:0033212">
    <property type="term" value="P:iron import into cell"/>
    <property type="evidence" value="ECO:0007669"/>
    <property type="project" value="InterPro"/>
</dbReference>
<keyword evidence="18" id="KW-1185">Reference proteome</keyword>
<feature type="transmembrane region" description="Helical" evidence="14">
    <location>
        <begin position="20"/>
        <end position="44"/>
    </location>
</feature>
<dbReference type="PROSITE" id="PS51404">
    <property type="entry name" value="DYP_PEROXIDASE"/>
    <property type="match status" value="1"/>
</dbReference>
<evidence type="ECO:0000256" key="14">
    <source>
        <dbReference type="SAM" id="Phobius"/>
    </source>
</evidence>
<dbReference type="EMBL" id="MAYT01000023">
    <property type="protein sequence ID" value="OCA87242.1"/>
    <property type="molecule type" value="Genomic_DNA"/>
</dbReference>
<evidence type="ECO:0000256" key="9">
    <source>
        <dbReference type="ARBA" id="ARBA00025737"/>
    </source>
</evidence>
<evidence type="ECO:0000256" key="10">
    <source>
        <dbReference type="ARBA" id="ARBA00033771"/>
    </source>
</evidence>
<dbReference type="Proteomes" id="UP000092578">
    <property type="component" value="Unassembled WGS sequence"/>
</dbReference>
<dbReference type="GO" id="GO:0004601">
    <property type="term" value="F:peroxidase activity"/>
    <property type="evidence" value="ECO:0007669"/>
    <property type="project" value="UniProtKB-KW"/>
</dbReference>
<dbReference type="PANTHER" id="PTHR30521:SF4">
    <property type="entry name" value="DEFERROCHELATASE"/>
    <property type="match status" value="1"/>
</dbReference>
<keyword evidence="14" id="KW-1133">Transmembrane helix</keyword>
<evidence type="ECO:0000256" key="7">
    <source>
        <dbReference type="ARBA" id="ARBA00023004"/>
    </source>
</evidence>
<keyword evidence="14" id="KW-0472">Membrane</keyword>
<evidence type="ECO:0000256" key="8">
    <source>
        <dbReference type="ARBA" id="ARBA00023239"/>
    </source>
</evidence>
<dbReference type="GO" id="GO:0004325">
    <property type="term" value="F:ferrochelatase activity"/>
    <property type="evidence" value="ECO:0007669"/>
    <property type="project" value="UniProtKB-EC"/>
</dbReference>
<dbReference type="InterPro" id="IPR048327">
    <property type="entry name" value="Dyp_perox_N"/>
</dbReference>
<evidence type="ECO:0000256" key="3">
    <source>
        <dbReference type="ARBA" id="ARBA00022617"/>
    </source>
</evidence>
<dbReference type="GO" id="GO:0046872">
    <property type="term" value="F:metal ion binding"/>
    <property type="evidence" value="ECO:0007669"/>
    <property type="project" value="UniProtKB-KW"/>
</dbReference>
<dbReference type="GO" id="GO:0020037">
    <property type="term" value="F:heme binding"/>
    <property type="evidence" value="ECO:0007669"/>
    <property type="project" value="InterPro"/>
</dbReference>
<evidence type="ECO:0000256" key="12">
    <source>
        <dbReference type="ARBA" id="ARBA00048856"/>
    </source>
</evidence>
<dbReference type="NCBIfam" id="TIGR01413">
    <property type="entry name" value="Dyp_perox_fam"/>
    <property type="match status" value="1"/>
</dbReference>
<dbReference type="EC" id="1.11.1.-" evidence="13"/>
<protein>
    <recommendedName>
        <fullName evidence="10 13">Deferrochelatase</fullName>
        <ecNumber evidence="13">1.11.1.-</ecNumber>
    </recommendedName>
    <alternativeName>
        <fullName evidence="11 13">Peroxidase EfeB</fullName>
    </alternativeName>
</protein>
<dbReference type="InterPro" id="IPR011008">
    <property type="entry name" value="Dimeric_a/b-barrel"/>
</dbReference>
<sequence>MSNQEEKSILQKEVSRRDVLKFAGIGGAGVILGASGLTGALTAFGANPFIDDDQTAVNKVKFYGKHQSGILTKNPEHVYFVALNCIAKSKKELKELFQLWTNYSAQLMNGQLVEPYTANKLLPTADTGEAEGLDASHLTLTFGVGPSLFEKKELGLQHMKPKELADLPHFPKDQLDPNYVGGDICIQACADDPQVAFHAVRNLVRAARGKVTMSWSQTGFNSYEVKNKKKLTPRNLFAFKDGTGNPNVDNEKEMNEVVWVQPGESKSWLTGGTYLVARRIQMHLETWDRTALSAQEATFGRHRDTGAPLGKKGEFDDVGLDRKENDQPVIPVNSHLHLARQVKDRILRRSFSYSDGINPTTGAFDAGLLFISFQKHPKQFINIQNSFGRVDKLNEYITHRGSALFACFPGVKKGSYLGAELFG</sequence>
<name>A0A1B9ATN0_9BACI</name>
<dbReference type="GO" id="GO:0005829">
    <property type="term" value="C:cytosol"/>
    <property type="evidence" value="ECO:0007669"/>
    <property type="project" value="TreeGrafter"/>
</dbReference>
<dbReference type="PANTHER" id="PTHR30521">
    <property type="entry name" value="DEFERROCHELATASE/PEROXIDASE"/>
    <property type="match status" value="1"/>
</dbReference>
<comment type="catalytic activity">
    <reaction evidence="12">
        <text>heme b + 2 H(+) = protoporphyrin IX + Fe(2+)</text>
        <dbReference type="Rhea" id="RHEA:22584"/>
        <dbReference type="ChEBI" id="CHEBI:15378"/>
        <dbReference type="ChEBI" id="CHEBI:29033"/>
        <dbReference type="ChEBI" id="CHEBI:57306"/>
        <dbReference type="ChEBI" id="CHEBI:60344"/>
        <dbReference type="EC" id="4.98.1.1"/>
    </reaction>
    <physiologicalReaction direction="left-to-right" evidence="12">
        <dbReference type="Rhea" id="RHEA:22585"/>
    </physiologicalReaction>
</comment>
<dbReference type="InterPro" id="IPR048328">
    <property type="entry name" value="Dyp_perox_C"/>
</dbReference>
<evidence type="ECO:0000256" key="11">
    <source>
        <dbReference type="ARBA" id="ARBA00033775"/>
    </source>
</evidence>
<dbReference type="GO" id="GO:0030313">
    <property type="term" value="C:cell envelope"/>
    <property type="evidence" value="ECO:0007669"/>
    <property type="project" value="UniProtKB-SubCell"/>
</dbReference>
<evidence type="ECO:0000256" key="1">
    <source>
        <dbReference type="ARBA" id="ARBA00004196"/>
    </source>
</evidence>
<keyword evidence="8" id="KW-0456">Lyase</keyword>
<dbReference type="PROSITE" id="PS51318">
    <property type="entry name" value="TAT"/>
    <property type="match status" value="1"/>
</dbReference>